<gene>
    <name evidence="2" type="ORF">ESB13_11530</name>
</gene>
<dbReference type="GO" id="GO:0032259">
    <property type="term" value="P:methylation"/>
    <property type="evidence" value="ECO:0007669"/>
    <property type="project" value="UniProtKB-KW"/>
</dbReference>
<dbReference type="OrthoDB" id="9789123at2"/>
<evidence type="ECO:0000313" key="2">
    <source>
        <dbReference type="EMBL" id="RXK82765.1"/>
    </source>
</evidence>
<dbReference type="CDD" id="cd02440">
    <property type="entry name" value="AdoMet_MTases"/>
    <property type="match status" value="1"/>
</dbReference>
<dbReference type="RefSeq" id="WP_129003420.1">
    <property type="nucleotide sequence ID" value="NZ_SDHZ01000002.1"/>
</dbReference>
<dbReference type="InterPro" id="IPR013216">
    <property type="entry name" value="Methyltransf_11"/>
</dbReference>
<dbReference type="PANTHER" id="PTHR43861:SF1">
    <property type="entry name" value="TRANS-ACONITATE 2-METHYLTRANSFERASE"/>
    <property type="match status" value="1"/>
</dbReference>
<name>A0A4Q1D335_9BACT</name>
<organism evidence="2 3">
    <name type="scientific">Filimonas effusa</name>
    <dbReference type="NCBI Taxonomy" id="2508721"/>
    <lineage>
        <taxon>Bacteria</taxon>
        <taxon>Pseudomonadati</taxon>
        <taxon>Bacteroidota</taxon>
        <taxon>Chitinophagia</taxon>
        <taxon>Chitinophagales</taxon>
        <taxon>Chitinophagaceae</taxon>
        <taxon>Filimonas</taxon>
    </lineage>
</organism>
<keyword evidence="3" id="KW-1185">Reference proteome</keyword>
<dbReference type="Proteomes" id="UP000290545">
    <property type="component" value="Unassembled WGS sequence"/>
</dbReference>
<dbReference type="Pfam" id="PF08241">
    <property type="entry name" value="Methyltransf_11"/>
    <property type="match status" value="1"/>
</dbReference>
<dbReference type="SUPFAM" id="SSF53335">
    <property type="entry name" value="S-adenosyl-L-methionine-dependent methyltransferases"/>
    <property type="match status" value="1"/>
</dbReference>
<protein>
    <submittedName>
        <fullName evidence="2">Class I SAM-dependent methyltransferase</fullName>
    </submittedName>
</protein>
<dbReference type="Gene3D" id="3.40.50.150">
    <property type="entry name" value="Vaccinia Virus protein VP39"/>
    <property type="match status" value="1"/>
</dbReference>
<feature type="domain" description="Methyltransferase type 11" evidence="1">
    <location>
        <begin position="38"/>
        <end position="128"/>
    </location>
</feature>
<dbReference type="EMBL" id="SDHZ01000002">
    <property type="protein sequence ID" value="RXK82765.1"/>
    <property type="molecule type" value="Genomic_DNA"/>
</dbReference>
<comment type="caution">
    <text evidence="2">The sequence shown here is derived from an EMBL/GenBank/DDBJ whole genome shotgun (WGS) entry which is preliminary data.</text>
</comment>
<keyword evidence="2" id="KW-0489">Methyltransferase</keyword>
<evidence type="ECO:0000313" key="3">
    <source>
        <dbReference type="Proteomes" id="UP000290545"/>
    </source>
</evidence>
<accession>A0A4Q1D335</accession>
<keyword evidence="2" id="KW-0808">Transferase</keyword>
<sequence>MPDIKWNAALYDNKHSFVSAYGEDVVGWLNPLPGERILDLGCGTGQLANDIATRGASIIGIDKSPEMIAKAKATYPALTFDVADATTFQFSEPFDAIFSNATLHWVNEKELAAAAIFRNLKPGGRLVLEMGGKGNVHHIGQAIREAMKLQGLENKIAADFWYFPSLGEYTSLLEATGFRILSAAHFDRPTPLTGETGMEDWINMFGSFFFKHITPEQATAVTKQAVELLKPQFCNEGAWHADYVRLRVKAIKPERN</sequence>
<dbReference type="GO" id="GO:0008757">
    <property type="term" value="F:S-adenosylmethionine-dependent methyltransferase activity"/>
    <property type="evidence" value="ECO:0007669"/>
    <property type="project" value="InterPro"/>
</dbReference>
<dbReference type="AlphaFoldDB" id="A0A4Q1D335"/>
<reference evidence="2 3" key="1">
    <citation type="submission" date="2019-01" db="EMBL/GenBank/DDBJ databases">
        <title>Filimonas sp. strain TTM-71.</title>
        <authorList>
            <person name="Chen W.-M."/>
        </authorList>
    </citation>
    <scope>NUCLEOTIDE SEQUENCE [LARGE SCALE GENOMIC DNA]</scope>
    <source>
        <strain evidence="2 3">TTM-71</strain>
    </source>
</reference>
<evidence type="ECO:0000259" key="1">
    <source>
        <dbReference type="Pfam" id="PF08241"/>
    </source>
</evidence>
<dbReference type="InterPro" id="IPR029063">
    <property type="entry name" value="SAM-dependent_MTases_sf"/>
</dbReference>
<proteinExistence type="predicted"/>
<dbReference type="PANTHER" id="PTHR43861">
    <property type="entry name" value="TRANS-ACONITATE 2-METHYLTRANSFERASE-RELATED"/>
    <property type="match status" value="1"/>
</dbReference>